<feature type="domain" description="N-acetyltransferase" evidence="1">
    <location>
        <begin position="1"/>
        <end position="159"/>
    </location>
</feature>
<name>A0A1A2V1S6_MYCSC</name>
<evidence type="ECO:0000313" key="2">
    <source>
        <dbReference type="EMBL" id="OBH94555.1"/>
    </source>
</evidence>
<dbReference type="SUPFAM" id="SSF55729">
    <property type="entry name" value="Acyl-CoA N-acyltransferases (Nat)"/>
    <property type="match status" value="1"/>
</dbReference>
<dbReference type="EMBL" id="LZJY01000307">
    <property type="protein sequence ID" value="OBH94555.1"/>
    <property type="molecule type" value="Genomic_DNA"/>
</dbReference>
<dbReference type="PROSITE" id="PS51186">
    <property type="entry name" value="GNAT"/>
    <property type="match status" value="1"/>
</dbReference>
<dbReference type="InterPro" id="IPR016181">
    <property type="entry name" value="Acyl_CoA_acyltransferase"/>
</dbReference>
<keyword evidence="2" id="KW-0808">Transferase</keyword>
<dbReference type="AlphaFoldDB" id="A0A1A2V1S6"/>
<comment type="caution">
    <text evidence="2">The sequence shown here is derived from an EMBL/GenBank/DDBJ whole genome shotgun (WGS) entry which is preliminary data.</text>
</comment>
<dbReference type="Proteomes" id="UP000092207">
    <property type="component" value="Unassembled WGS sequence"/>
</dbReference>
<dbReference type="CDD" id="cd04301">
    <property type="entry name" value="NAT_SF"/>
    <property type="match status" value="1"/>
</dbReference>
<evidence type="ECO:0000313" key="3">
    <source>
        <dbReference type="Proteomes" id="UP000092207"/>
    </source>
</evidence>
<dbReference type="GO" id="GO:0016747">
    <property type="term" value="F:acyltransferase activity, transferring groups other than amino-acyl groups"/>
    <property type="evidence" value="ECO:0007669"/>
    <property type="project" value="InterPro"/>
</dbReference>
<organism evidence="2 3">
    <name type="scientific">Mycobacterium scrofulaceum</name>
    <dbReference type="NCBI Taxonomy" id="1783"/>
    <lineage>
        <taxon>Bacteria</taxon>
        <taxon>Bacillati</taxon>
        <taxon>Actinomycetota</taxon>
        <taxon>Actinomycetes</taxon>
        <taxon>Mycobacteriales</taxon>
        <taxon>Mycobacteriaceae</taxon>
        <taxon>Mycobacterium</taxon>
    </lineage>
</organism>
<dbReference type="InterPro" id="IPR000182">
    <property type="entry name" value="GNAT_dom"/>
</dbReference>
<accession>A0A1A2V1S6</accession>
<proteinExistence type="predicted"/>
<reference evidence="2 3" key="1">
    <citation type="submission" date="2016-06" db="EMBL/GenBank/DDBJ databases">
        <authorList>
            <person name="Kjaerup R.B."/>
            <person name="Dalgaard T.S."/>
            <person name="Juul-Madsen H.R."/>
        </authorList>
    </citation>
    <scope>NUCLEOTIDE SEQUENCE [LARGE SCALE GENOMIC DNA]</scope>
    <source>
        <strain evidence="2 3">E2838</strain>
    </source>
</reference>
<sequence>MATPLDAGAIADIYAPYVRDTAISFETVPPDGQEMRSRLTATLSRLPWLVLTDGDTIGGYAYASPHGERAAYRWSVDVSLYLSGPYHRQGHGRRMYAALFNVLAAQGYVNAYSAIVLPNPASVGLHEAMGFSRVGLFNRVGFKNGAWRDIGWWHRPLADSSAQPDDPRPWSDLPAHTLEAALAGHTG</sequence>
<dbReference type="Pfam" id="PF13420">
    <property type="entry name" value="Acetyltransf_4"/>
    <property type="match status" value="1"/>
</dbReference>
<gene>
    <name evidence="2" type="ORF">A5679_22055</name>
</gene>
<dbReference type="Gene3D" id="3.40.630.30">
    <property type="match status" value="1"/>
</dbReference>
<dbReference type="NCBIfam" id="NF040504">
    <property type="entry name" value="resist_ArsN1b"/>
    <property type="match status" value="1"/>
</dbReference>
<evidence type="ECO:0000259" key="1">
    <source>
        <dbReference type="PROSITE" id="PS51186"/>
    </source>
</evidence>
<protein>
    <submittedName>
        <fullName evidence="2">Acetyltransferase</fullName>
    </submittedName>
</protein>